<dbReference type="GO" id="GO:0005886">
    <property type="term" value="C:plasma membrane"/>
    <property type="evidence" value="ECO:0007669"/>
    <property type="project" value="UniProtKB-SubCell"/>
</dbReference>
<dbReference type="OrthoDB" id="9781261at2"/>
<dbReference type="GO" id="GO:0042773">
    <property type="term" value="P:ATP synthesis coupled electron transport"/>
    <property type="evidence" value="ECO:0007669"/>
    <property type="project" value="TreeGrafter"/>
</dbReference>
<dbReference type="InterPro" id="IPR002429">
    <property type="entry name" value="CcO_II-like_C"/>
</dbReference>
<dbReference type="PANTHER" id="PTHR22888">
    <property type="entry name" value="CYTOCHROME C OXIDASE, SUBUNIT II"/>
    <property type="match status" value="1"/>
</dbReference>
<dbReference type="EMBL" id="JHEG02000048">
    <property type="protein sequence ID" value="KIE10933.1"/>
    <property type="molecule type" value="Genomic_DNA"/>
</dbReference>
<evidence type="ECO:0000313" key="16">
    <source>
        <dbReference type="Proteomes" id="UP000029738"/>
    </source>
</evidence>
<keyword evidence="11" id="KW-0479">Metal-binding</keyword>
<dbReference type="PROSITE" id="PS50857">
    <property type="entry name" value="COX2_CUA"/>
    <property type="match status" value="1"/>
</dbReference>
<dbReference type="GO" id="GO:0005507">
    <property type="term" value="F:copper ion binding"/>
    <property type="evidence" value="ECO:0007669"/>
    <property type="project" value="InterPro"/>
</dbReference>
<dbReference type="InterPro" id="IPR008972">
    <property type="entry name" value="Cupredoxin"/>
</dbReference>
<dbReference type="PANTHER" id="PTHR22888:SF9">
    <property type="entry name" value="CYTOCHROME C OXIDASE SUBUNIT 2"/>
    <property type="match status" value="1"/>
</dbReference>
<dbReference type="STRING" id="1479485.DA73_0221070"/>
<dbReference type="AlphaFoldDB" id="A0A0C1R596"/>
<keyword evidence="7 10" id="KW-0249">Electron transport</keyword>
<evidence type="ECO:0000313" key="14">
    <source>
        <dbReference type="EMBL" id="KAF3886971.1"/>
    </source>
</evidence>
<accession>A0A0C1R596</accession>
<dbReference type="InterPro" id="IPR045187">
    <property type="entry name" value="CcO_II"/>
</dbReference>
<dbReference type="SUPFAM" id="SSF49503">
    <property type="entry name" value="Cupredoxins"/>
    <property type="match status" value="1"/>
</dbReference>
<dbReference type="Pfam" id="PF00116">
    <property type="entry name" value="COX2"/>
    <property type="match status" value="1"/>
</dbReference>
<comment type="similarity">
    <text evidence="2 10">Belongs to the cytochrome c oxidase subunit 2 family.</text>
</comment>
<name>A0A0C1R596_9CYAN</name>
<comment type="caution">
    <text evidence="15">The sequence shown here is derived from an EMBL/GenBank/DDBJ whole genome shotgun (WGS) entry which is preliminary data.</text>
</comment>
<dbReference type="Gene3D" id="2.60.40.420">
    <property type="entry name" value="Cupredoxins - blue copper proteins"/>
    <property type="match status" value="1"/>
</dbReference>
<evidence type="ECO:0000256" key="12">
    <source>
        <dbReference type="SAM" id="Phobius"/>
    </source>
</evidence>
<dbReference type="Pfam" id="PF02790">
    <property type="entry name" value="COX2_TM"/>
    <property type="match status" value="1"/>
</dbReference>
<comment type="cofactor">
    <cofactor evidence="11">
        <name>Cu cation</name>
        <dbReference type="ChEBI" id="CHEBI:23378"/>
    </cofactor>
    <text evidence="11">Binds a copper A center.</text>
</comment>
<feature type="transmembrane region" description="Helical" evidence="12">
    <location>
        <begin position="45"/>
        <end position="72"/>
    </location>
</feature>
<dbReference type="GO" id="GO:0004129">
    <property type="term" value="F:cytochrome-c oxidase activity"/>
    <property type="evidence" value="ECO:0007669"/>
    <property type="project" value="UniProtKB-EC"/>
</dbReference>
<dbReference type="Gene3D" id="1.10.287.90">
    <property type="match status" value="1"/>
</dbReference>
<evidence type="ECO:0000313" key="15">
    <source>
        <dbReference type="EMBL" id="KIE10933.1"/>
    </source>
</evidence>
<evidence type="ECO:0000256" key="3">
    <source>
        <dbReference type="ARBA" id="ARBA00022448"/>
    </source>
</evidence>
<dbReference type="EMBL" id="JHEG04000001">
    <property type="protein sequence ID" value="KAF3886971.1"/>
    <property type="molecule type" value="Genomic_DNA"/>
</dbReference>
<feature type="domain" description="Cytochrome oxidase subunit II copper A binding" evidence="13">
    <location>
        <begin position="148"/>
        <end position="258"/>
    </location>
</feature>
<evidence type="ECO:0000259" key="13">
    <source>
        <dbReference type="PROSITE" id="PS50857"/>
    </source>
</evidence>
<dbReference type="SUPFAM" id="SSF81464">
    <property type="entry name" value="Cytochrome c oxidase subunit II-like, transmembrane region"/>
    <property type="match status" value="1"/>
</dbReference>
<keyword evidence="8 12" id="KW-1133">Transmembrane helix</keyword>
<comment type="catalytic activity">
    <reaction evidence="11">
        <text>4 Fe(II)-[cytochrome c] + O2 + 8 H(+)(in) = 4 Fe(III)-[cytochrome c] + 2 H2O + 4 H(+)(out)</text>
        <dbReference type="Rhea" id="RHEA:11436"/>
        <dbReference type="Rhea" id="RHEA-COMP:10350"/>
        <dbReference type="Rhea" id="RHEA-COMP:14399"/>
        <dbReference type="ChEBI" id="CHEBI:15377"/>
        <dbReference type="ChEBI" id="CHEBI:15378"/>
        <dbReference type="ChEBI" id="CHEBI:15379"/>
        <dbReference type="ChEBI" id="CHEBI:29033"/>
        <dbReference type="ChEBI" id="CHEBI:29034"/>
        <dbReference type="EC" id="7.1.1.9"/>
    </reaction>
</comment>
<evidence type="ECO:0000256" key="1">
    <source>
        <dbReference type="ARBA" id="ARBA00004141"/>
    </source>
</evidence>
<evidence type="ECO:0000256" key="10">
    <source>
        <dbReference type="RuleBase" id="RU000456"/>
    </source>
</evidence>
<organism evidence="15">
    <name type="scientific">Tolypothrix bouteillei VB521301</name>
    <dbReference type="NCBI Taxonomy" id="1479485"/>
    <lineage>
        <taxon>Bacteria</taxon>
        <taxon>Bacillati</taxon>
        <taxon>Cyanobacteriota</taxon>
        <taxon>Cyanophyceae</taxon>
        <taxon>Nostocales</taxon>
        <taxon>Tolypothrichaceae</taxon>
        <taxon>Tolypothrix</taxon>
    </lineage>
</organism>
<reference evidence="14" key="2">
    <citation type="submission" date="2019-11" db="EMBL/GenBank/DDBJ databases">
        <title>Improved Assembly of Tolypothrix boutellei genome.</title>
        <authorList>
            <person name="Sarangi A.N."/>
            <person name="Mukherjee M."/>
            <person name="Ghosh S."/>
            <person name="Singh D."/>
            <person name="Das A."/>
            <person name="Kant S."/>
            <person name="Prusty A."/>
            <person name="Tripathy S."/>
        </authorList>
    </citation>
    <scope>NUCLEOTIDE SEQUENCE</scope>
    <source>
        <strain evidence="14">VB521301</strain>
    </source>
</reference>
<evidence type="ECO:0000256" key="9">
    <source>
        <dbReference type="ARBA" id="ARBA00023136"/>
    </source>
</evidence>
<evidence type="ECO:0000256" key="11">
    <source>
        <dbReference type="RuleBase" id="RU004024"/>
    </source>
</evidence>
<keyword evidence="6" id="KW-1278">Translocase</keyword>
<comment type="function">
    <text evidence="11">Subunits I and II form the functional core of the enzyme complex. Electrons originating in cytochrome c are transferred via heme a and Cu(A) to the binuclear center formed by heme a3 and Cu(B).</text>
</comment>
<keyword evidence="9 12" id="KW-0472">Membrane</keyword>
<evidence type="ECO:0000256" key="2">
    <source>
        <dbReference type="ARBA" id="ARBA00007866"/>
    </source>
</evidence>
<dbReference type="RefSeq" id="WP_050045891.1">
    <property type="nucleotide sequence ID" value="NZ_JHEG04000001.1"/>
</dbReference>
<keyword evidence="11" id="KW-0186">Copper</keyword>
<feature type="transmembrane region" description="Helical" evidence="12">
    <location>
        <begin position="7"/>
        <end position="25"/>
    </location>
</feature>
<keyword evidence="4 10" id="KW-0679">Respiratory chain</keyword>
<evidence type="ECO:0000256" key="7">
    <source>
        <dbReference type="ARBA" id="ARBA00022982"/>
    </source>
</evidence>
<keyword evidence="16" id="KW-1185">Reference proteome</keyword>
<gene>
    <name evidence="15" type="ORF">DA73_0221070</name>
    <name evidence="14" type="ORF">DA73_0400016890</name>
</gene>
<dbReference type="Proteomes" id="UP000029738">
    <property type="component" value="Unassembled WGS sequence"/>
</dbReference>
<dbReference type="InterPro" id="IPR011759">
    <property type="entry name" value="Cyt_c_oxidase_su2_TM_dom"/>
</dbReference>
<evidence type="ECO:0000256" key="8">
    <source>
        <dbReference type="ARBA" id="ARBA00022989"/>
    </source>
</evidence>
<evidence type="ECO:0000256" key="6">
    <source>
        <dbReference type="ARBA" id="ARBA00022967"/>
    </source>
</evidence>
<evidence type="ECO:0000256" key="4">
    <source>
        <dbReference type="ARBA" id="ARBA00022660"/>
    </source>
</evidence>
<dbReference type="CDD" id="cd13919">
    <property type="entry name" value="CuRO_HCO_II_like_5"/>
    <property type="match status" value="1"/>
</dbReference>
<keyword evidence="3 10" id="KW-0813">Transport</keyword>
<reference evidence="15" key="1">
    <citation type="journal article" date="2015" name="Genome Announc.">
        <title>Draft Genome Sequence of Tolypothrix boutellei Strain VB521301.</title>
        <authorList>
            <person name="Chandrababunaidu M.M."/>
            <person name="Singh D."/>
            <person name="Sen D."/>
            <person name="Bhan S."/>
            <person name="Das S."/>
            <person name="Gupta A."/>
            <person name="Adhikary S.P."/>
            <person name="Tripathy S."/>
        </authorList>
    </citation>
    <scope>NUCLEOTIDE SEQUENCE</scope>
    <source>
        <strain evidence="15">VB521301</strain>
    </source>
</reference>
<dbReference type="EC" id="7.1.1.9" evidence="11"/>
<evidence type="ECO:0000256" key="5">
    <source>
        <dbReference type="ARBA" id="ARBA00022692"/>
    </source>
</evidence>
<proteinExistence type="inferred from homology"/>
<feature type="transmembrane region" description="Helical" evidence="12">
    <location>
        <begin position="93"/>
        <end position="114"/>
    </location>
</feature>
<dbReference type="InterPro" id="IPR036257">
    <property type="entry name" value="Cyt_c_oxidase_su2_TM_sf"/>
</dbReference>
<sequence>MVRFLEYLLIVVYIAVLLGVSHWIGQQAYSWMPLEATVEAQKVDSLFSFLVSIGAFIILGLVGMMVYSVLFFRASKHDYSEGHPSRGDIRLEILWTATPTVLVLWIAFQGFNIYQQLNILGLEQIVHLHVPLESEPAYAISSDDKPKPNVETIDVFAKQWDWSFRYPNNVTSHELHLPVNRRTRLNLHAREVLHSFYVPEFRLQQYIVPGRNIEIVLTPTRTGTYHLKDSLFSGTYFALMKTNVHVESLEQYNRWLARAEHEPTTINEQAIAEHTQPPKTFFRSGWYTVAPTQPPIATERKVMNDT</sequence>
<keyword evidence="5 10" id="KW-0812">Transmembrane</keyword>
<comment type="subcellular location">
    <subcellularLocation>
        <location evidence="10">Cell membrane</location>
        <topology evidence="10">Multi-pass membrane protein</topology>
    </subcellularLocation>
    <subcellularLocation>
        <location evidence="1">Membrane</location>
        <topology evidence="1">Multi-pass membrane protein</topology>
    </subcellularLocation>
</comment>
<protein>
    <recommendedName>
        <fullName evidence="11">Cytochrome c oxidase subunit 2</fullName>
        <ecNumber evidence="11">7.1.1.9</ecNumber>
    </recommendedName>
</protein>